<dbReference type="PANTHER" id="PTHR45138">
    <property type="entry name" value="REGULATORY COMPONENTS OF SENSORY TRANSDUCTION SYSTEM"/>
    <property type="match status" value="1"/>
</dbReference>
<feature type="domain" description="GGDEF" evidence="2">
    <location>
        <begin position="217"/>
        <end position="351"/>
    </location>
</feature>
<evidence type="ECO:0000259" key="2">
    <source>
        <dbReference type="PROSITE" id="PS50887"/>
    </source>
</evidence>
<dbReference type="PANTHER" id="PTHR45138:SF9">
    <property type="entry name" value="DIGUANYLATE CYCLASE DGCM-RELATED"/>
    <property type="match status" value="1"/>
</dbReference>
<dbReference type="InterPro" id="IPR043128">
    <property type="entry name" value="Rev_trsase/Diguanyl_cyclase"/>
</dbReference>
<dbReference type="InterPro" id="IPR029787">
    <property type="entry name" value="Nucleotide_cyclase"/>
</dbReference>
<dbReference type="SMART" id="SM00267">
    <property type="entry name" value="GGDEF"/>
    <property type="match status" value="1"/>
</dbReference>
<reference evidence="4" key="1">
    <citation type="submission" date="2015-01" db="EMBL/GenBank/DDBJ databases">
        <authorList>
            <person name="Andreevskaya M."/>
        </authorList>
    </citation>
    <scope>NUCLEOTIDE SEQUENCE [LARGE SCALE GENOMIC DNA]</scope>
    <source>
        <strain evidence="4">MKFS47</strain>
    </source>
</reference>
<feature type="transmembrane region" description="Helical" evidence="1">
    <location>
        <begin position="5"/>
        <end position="24"/>
    </location>
</feature>
<feature type="transmembrane region" description="Helical" evidence="1">
    <location>
        <begin position="44"/>
        <end position="66"/>
    </location>
</feature>
<protein>
    <submittedName>
        <fullName evidence="3">Putative diguanylate cyclase</fullName>
    </submittedName>
</protein>
<dbReference type="GO" id="GO:0052621">
    <property type="term" value="F:diguanylate cyclase activity"/>
    <property type="evidence" value="ECO:0007669"/>
    <property type="project" value="TreeGrafter"/>
</dbReference>
<organism evidence="3 4">
    <name type="scientific">Pseudolactococcus piscium MKFS47</name>
    <dbReference type="NCBI Taxonomy" id="297352"/>
    <lineage>
        <taxon>Bacteria</taxon>
        <taxon>Bacillati</taxon>
        <taxon>Bacillota</taxon>
        <taxon>Bacilli</taxon>
        <taxon>Lactobacillales</taxon>
        <taxon>Streptococcaceae</taxon>
        <taxon>Pseudolactococcus</taxon>
    </lineage>
</organism>
<keyword evidence="1" id="KW-0472">Membrane</keyword>
<dbReference type="InterPro" id="IPR000160">
    <property type="entry name" value="GGDEF_dom"/>
</dbReference>
<dbReference type="KEGG" id="lpk:LACPI_0710"/>
<feature type="transmembrane region" description="Helical" evidence="1">
    <location>
        <begin position="78"/>
        <end position="97"/>
    </location>
</feature>
<dbReference type="EMBL" id="LN774769">
    <property type="protein sequence ID" value="CEN27910.1"/>
    <property type="molecule type" value="Genomic_DNA"/>
</dbReference>
<dbReference type="CDD" id="cd01949">
    <property type="entry name" value="GGDEF"/>
    <property type="match status" value="1"/>
</dbReference>
<gene>
    <name evidence="3" type="ORF">LACPI_0710</name>
</gene>
<dbReference type="HOGENOM" id="CLU_000445_11_1_9"/>
<feature type="transmembrane region" description="Helical" evidence="1">
    <location>
        <begin position="103"/>
        <end position="124"/>
    </location>
</feature>
<dbReference type="SUPFAM" id="SSF55073">
    <property type="entry name" value="Nucleotide cyclase"/>
    <property type="match status" value="1"/>
</dbReference>
<feature type="transmembrane region" description="Helical" evidence="1">
    <location>
        <begin position="160"/>
        <end position="181"/>
    </location>
</feature>
<keyword evidence="1" id="KW-0812">Transmembrane</keyword>
<evidence type="ECO:0000256" key="1">
    <source>
        <dbReference type="SAM" id="Phobius"/>
    </source>
</evidence>
<accession>A0A0D6DWN0</accession>
<dbReference type="RefSeq" id="WP_047915124.1">
    <property type="nucleotide sequence ID" value="NZ_LN774769.1"/>
</dbReference>
<feature type="transmembrane region" description="Helical" evidence="1">
    <location>
        <begin position="136"/>
        <end position="154"/>
    </location>
</feature>
<keyword evidence="1" id="KW-1133">Transmembrane helix</keyword>
<dbReference type="InterPro" id="IPR050469">
    <property type="entry name" value="Diguanylate_Cyclase"/>
</dbReference>
<dbReference type="AlphaFoldDB" id="A0A0D6DWN0"/>
<name>A0A0D6DWN0_9LACT</name>
<sequence length="351" mass="40718">MFISILANMSILLVSLYGYLSYYANYGKFHSFFKENETVINSVFVTIVGTLLLYFAIVVGGARYDLRFLLLAFTVKYFGAKVSVISAASLMFVRLFWGVDHHISIAIIYSLMLVIMLPVLKIFVSKIKSDIIQLLILNYCCLAIGNFLNVIILHNLWIDIHIYLFLYVISTIMIFIFYFMINDIRRMQKQSSHDYLTKMKNRSEFQNKIDMLVKKEKVFSLAILDIDYFKLFNDSFNHLVGDLMLLEVGKVFLSFETDKINCYRIGGEEFAFTFEQTEFREVENRLEKIRLTVQKIKINTLLSNEEIKEVTVSIGVTHVSTFSDVDNFMLRADEALYKAKEAGRNRVVVSD</sequence>
<dbReference type="Gene3D" id="3.30.70.270">
    <property type="match status" value="1"/>
</dbReference>
<evidence type="ECO:0000313" key="4">
    <source>
        <dbReference type="Proteomes" id="UP000033166"/>
    </source>
</evidence>
<dbReference type="Pfam" id="PF00990">
    <property type="entry name" value="GGDEF"/>
    <property type="match status" value="1"/>
</dbReference>
<dbReference type="NCBIfam" id="TIGR00254">
    <property type="entry name" value="GGDEF"/>
    <property type="match status" value="1"/>
</dbReference>
<evidence type="ECO:0000313" key="3">
    <source>
        <dbReference type="EMBL" id="CEN27910.1"/>
    </source>
</evidence>
<dbReference type="PROSITE" id="PS50887">
    <property type="entry name" value="GGDEF"/>
    <property type="match status" value="1"/>
</dbReference>
<dbReference type="Proteomes" id="UP000033166">
    <property type="component" value="Chromosome I"/>
</dbReference>
<proteinExistence type="predicted"/>